<organism evidence="2 3">
    <name type="scientific">Rhizobium herbae</name>
    <dbReference type="NCBI Taxonomy" id="508661"/>
    <lineage>
        <taxon>Bacteria</taxon>
        <taxon>Pseudomonadati</taxon>
        <taxon>Pseudomonadota</taxon>
        <taxon>Alphaproteobacteria</taxon>
        <taxon>Hyphomicrobiales</taxon>
        <taxon>Rhizobiaceae</taxon>
        <taxon>Rhizobium/Agrobacterium group</taxon>
        <taxon>Rhizobium</taxon>
    </lineage>
</organism>
<feature type="region of interest" description="Disordered" evidence="1">
    <location>
        <begin position="212"/>
        <end position="241"/>
    </location>
</feature>
<comment type="caution">
    <text evidence="2">The sequence shown here is derived from an EMBL/GenBank/DDBJ whole genome shotgun (WGS) entry which is preliminary data.</text>
</comment>
<dbReference type="Proteomes" id="UP000823786">
    <property type="component" value="Unassembled WGS sequence"/>
</dbReference>
<reference evidence="2 3" key="1">
    <citation type="submission" date="2021-03" db="EMBL/GenBank/DDBJ databases">
        <title>Genomic Encyclopedia of Type Strains, Phase IV (KMG-IV): sequencing the most valuable type-strain genomes for metagenomic binning, comparative biology and taxonomic classification.</title>
        <authorList>
            <person name="Goeker M."/>
        </authorList>
    </citation>
    <scope>NUCLEOTIDE SEQUENCE [LARGE SCALE GENOMIC DNA]</scope>
    <source>
        <strain evidence="2 3">DSM 26427</strain>
    </source>
</reference>
<evidence type="ECO:0000313" key="3">
    <source>
        <dbReference type="Proteomes" id="UP000823786"/>
    </source>
</evidence>
<protein>
    <submittedName>
        <fullName evidence="2">Uncharacterized protein</fullName>
    </submittedName>
</protein>
<feature type="region of interest" description="Disordered" evidence="1">
    <location>
        <begin position="1432"/>
        <end position="1455"/>
    </location>
</feature>
<dbReference type="EMBL" id="JAGGJV010000005">
    <property type="protein sequence ID" value="MBP1859365.1"/>
    <property type="molecule type" value="Genomic_DNA"/>
</dbReference>
<name>A0ABS4EN64_9HYPH</name>
<accession>A0ABS4EN64</accession>
<evidence type="ECO:0000256" key="1">
    <source>
        <dbReference type="SAM" id="MobiDB-lite"/>
    </source>
</evidence>
<keyword evidence="3" id="KW-1185">Reference proteome</keyword>
<proteinExistence type="predicted"/>
<evidence type="ECO:0000313" key="2">
    <source>
        <dbReference type="EMBL" id="MBP1859365.1"/>
    </source>
</evidence>
<sequence>MITLAACGTTTCLIVWPGVRPNELPGSWTKLADDIKKSVSGEKHGVSGDTLNETYGNYGKLKSDGSITIEPPKSGDRLTVGSIVPVRQSDLTVEEETVRAARVLAKQYAGPFAVLDERGAEEAEIVDPQERFDSVIKATEAERAYAAQTFERIRKIVNGEIPDEEIPKTPPKRPELVPPAEIVVAPPVRKENQSDAEIAHEVRRATQDYGAWLQRRPNPGGKAVDQEKMNPGKEETEDEVVASPEVAPFPVYSDKEEEAFQRIRGVFFALQGDPILSRLFCLTFDFEVDAGALPNGDYHLAIGDETGAASGISVATAAARTETGFWPLSVFAAQNSHSPKKYLPDLVEQKDGLWKIIPSADGKPRFELSSLDVRRSVASKTLGRDRGEAHQTGGFSILDRGRVEQIARDMALAEFNRTKEQAAVRILHAEELTIGRRLDVGVVKGGQIVWRSLMHRYVNYRFGKNDVAVEAVLGALTEDRLESKTKGLLEETSFQVAARIMPKPRAEGEATQSYEAVAEEAIFLWDGTPVSVLTDRGGDETKSTPSALPFVRELDLPGWAMDEAKYRPPPLRFGVPYVFRFRSTFIGGGSPEPEAVSDEETIIPTQPSGASARVGRRFLRHDSIASPVLLLPRHLASKPHGPMGFEPLGEAIIRSWNSESSDLFDIYKPEIIKPAYVEGSDRTKPASTTRVFVPPESALDLVTRHGKLDTEKPADIRKGGLLDVAYTPRENHGRSVANSELNPVPSGFPVAVSTRLDALDPDGVIYQRTIINDPGKRGAPVFDPSGVNTTTEGQVGYLPDPAVETYCLRAKVRDGDRYLAGHISVKLYDGTTYPHALPLVVKIVRHEKRVRVPPSATIKDLHRASKLTTIDADGNIPAAKGKKGARVQLVELALCRGEDFTLEVSCLPGEVEFEKRFSLPETMAMQLQRAFKEPDSKARLIAMGGTALGDACADATLKDHTGVGGGLVPDESFRYNVASKLIDSMREDWPIEEIAAVASLRICHAVNKPSADAIVWTSTGEMTKAIRPLSLTETKVKVSPPDNEEGAIELGLDGTIEVDLDLVEAFQIVATAVGTDGFQIDSIDRGRSMISKRSGRWPTRIREDGCEVYERSADVVGFKVDPEGVATLRREPVTLLAVSNLPSTKAIGPDLFRFEAEKVENKYKKIVRVRPKTVDWEKTGSLIFKPADKGRTEISLWPLFAAAMANSKVEQWVALPQRGVDRTNRIKQLQVQRPYTFADTLARKLKLDLVLVSRGASSFETAPSYVAGKEQALFRRQSLKREDQAMRAAASIEVWMPSTKRPAAPDVRRPEPSFVFTRDLKEVNGSDAVTHVVERHARTRLYLGRGWFDSGEDERLGVVLWPPHYDTLEWTELENNVVRLYGRKLNLEGFDDRDLGAGGAFATRWGGDPIRKDDTAQESYFIPPDAFHDVPELRPAKDKKTSRREPANSTGVSTNPHAPVFVRSALMPIPKAPTAQTVKERQFLPVSLITYKPCFDLDREEWYVDVDLRATRASEPFVRFGLVRYQEHSILESLKTSEPVSVQIQLLPARTVEVCVEKVKSDPDVPGSVGGIWVTLKVSGRASSGIKEYQFDKLPKPDPLPKDWAPEKAFGDLRLPKIRASVFHEAGEGNALVRLPVAVEDWKSTRPGDILPLEMAPPTLDNNPGMTWKQSFSLTGAALRGLGAGRVVVYLEEFDLRMPASYREEPVKIETMFDKSTFVESGPRFSARVPFLELK</sequence>
<feature type="compositionally biased region" description="Basic and acidic residues" evidence="1">
    <location>
        <begin position="1432"/>
        <end position="1446"/>
    </location>
</feature>
<dbReference type="RefSeq" id="WP_209853899.1">
    <property type="nucleotide sequence ID" value="NZ_JAGGJV010000005.1"/>
</dbReference>
<feature type="compositionally biased region" description="Basic and acidic residues" evidence="1">
    <location>
        <begin position="224"/>
        <end position="234"/>
    </location>
</feature>
<gene>
    <name evidence="2" type="ORF">J2Z75_002882</name>
</gene>